<comment type="caution">
    <text evidence="3">The sequence shown here is derived from an EMBL/GenBank/DDBJ whole genome shotgun (WGS) entry which is preliminary data.</text>
</comment>
<name>A0A4Y8ZQY7_9SPHN</name>
<sequence>MRSAALLLLLACLATQAAAAPRGKPKDPPPLVRTPSPPLIITTTPPPAVRPPSPPAESDRTRDPQVVAAYEDWTVGHADPYVFAYTENASHSEFGLICRDGCIFYLDVQLACEDGHAYPAMMNSRNGSDTFDLQCILVDGSPLLTAGPTDTLVGAIKSGGEIGFAVPLESGRFNVARFSLAGGVEALGRARALSDARRDEDETAPRDFTI</sequence>
<feature type="chain" id="PRO_5021485468" evidence="2">
    <location>
        <begin position="20"/>
        <end position="210"/>
    </location>
</feature>
<feature type="compositionally biased region" description="Pro residues" evidence="1">
    <location>
        <begin position="28"/>
        <end position="55"/>
    </location>
</feature>
<feature type="region of interest" description="Disordered" evidence="1">
    <location>
        <begin position="20"/>
        <end position="63"/>
    </location>
</feature>
<protein>
    <submittedName>
        <fullName evidence="3">Uncharacterized protein</fullName>
    </submittedName>
</protein>
<keyword evidence="2" id="KW-0732">Signal</keyword>
<evidence type="ECO:0000256" key="2">
    <source>
        <dbReference type="SAM" id="SignalP"/>
    </source>
</evidence>
<reference evidence="3 4" key="1">
    <citation type="submission" date="2019-03" db="EMBL/GenBank/DDBJ databases">
        <title>Genome sequence of Sphingomonas sp. 17J27-24.</title>
        <authorList>
            <person name="Kim M."/>
            <person name="Maeng S."/>
            <person name="Sathiyaraj S."/>
        </authorList>
    </citation>
    <scope>NUCLEOTIDE SEQUENCE [LARGE SCALE GENOMIC DNA]</scope>
    <source>
        <strain evidence="3 4">17J27-24</strain>
    </source>
</reference>
<evidence type="ECO:0000313" key="4">
    <source>
        <dbReference type="Proteomes" id="UP000298213"/>
    </source>
</evidence>
<dbReference type="OrthoDB" id="7596835at2"/>
<organism evidence="3 4">
    <name type="scientific">Sphingomonas parva</name>
    <dbReference type="NCBI Taxonomy" id="2555898"/>
    <lineage>
        <taxon>Bacteria</taxon>
        <taxon>Pseudomonadati</taxon>
        <taxon>Pseudomonadota</taxon>
        <taxon>Alphaproteobacteria</taxon>
        <taxon>Sphingomonadales</taxon>
        <taxon>Sphingomonadaceae</taxon>
        <taxon>Sphingomonas</taxon>
    </lineage>
</organism>
<evidence type="ECO:0000256" key="1">
    <source>
        <dbReference type="SAM" id="MobiDB-lite"/>
    </source>
</evidence>
<dbReference type="Proteomes" id="UP000298213">
    <property type="component" value="Unassembled WGS sequence"/>
</dbReference>
<evidence type="ECO:0000313" key="3">
    <source>
        <dbReference type="EMBL" id="TFI57692.1"/>
    </source>
</evidence>
<feature type="signal peptide" evidence="2">
    <location>
        <begin position="1"/>
        <end position="19"/>
    </location>
</feature>
<dbReference type="RefSeq" id="WP_135087711.1">
    <property type="nucleotide sequence ID" value="NZ_SPDV01000027.1"/>
</dbReference>
<dbReference type="EMBL" id="SPDV01000027">
    <property type="protein sequence ID" value="TFI57692.1"/>
    <property type="molecule type" value="Genomic_DNA"/>
</dbReference>
<dbReference type="AlphaFoldDB" id="A0A4Y8ZQY7"/>
<proteinExistence type="predicted"/>
<gene>
    <name evidence="3" type="ORF">E2493_13670</name>
</gene>
<accession>A0A4Y8ZQY7</accession>
<keyword evidence="4" id="KW-1185">Reference proteome</keyword>